<gene>
    <name evidence="11" type="ORF">U9M48_001201</name>
</gene>
<feature type="compositionally biased region" description="Acidic residues" evidence="9">
    <location>
        <begin position="207"/>
        <end position="217"/>
    </location>
</feature>
<dbReference type="EMBL" id="CP144745">
    <property type="protein sequence ID" value="WVZ49878.1"/>
    <property type="molecule type" value="Genomic_DNA"/>
</dbReference>
<dbReference type="GO" id="GO:0005524">
    <property type="term" value="F:ATP binding"/>
    <property type="evidence" value="ECO:0007669"/>
    <property type="project" value="UniProtKB-KW"/>
</dbReference>
<protein>
    <recommendedName>
        <fullName evidence="1">non-specific serine/threonine protein kinase</fullName>
        <ecNumber evidence="1">2.7.11.1</ecNumber>
    </recommendedName>
</protein>
<keyword evidence="12" id="KW-1185">Reference proteome</keyword>
<keyword evidence="3" id="KW-0808">Transferase</keyword>
<dbReference type="InterPro" id="IPR008271">
    <property type="entry name" value="Ser/Thr_kinase_AS"/>
</dbReference>
<evidence type="ECO:0000256" key="6">
    <source>
        <dbReference type="ARBA" id="ARBA00022840"/>
    </source>
</evidence>
<dbReference type="Gene3D" id="1.10.510.10">
    <property type="entry name" value="Transferase(Phosphotransferase) domain 1"/>
    <property type="match status" value="1"/>
</dbReference>
<evidence type="ECO:0000313" key="11">
    <source>
        <dbReference type="EMBL" id="WVZ49878.1"/>
    </source>
</evidence>
<accession>A0AAQ3SIQ8</accession>
<comment type="catalytic activity">
    <reaction evidence="8">
        <text>L-seryl-[protein] + ATP = O-phospho-L-seryl-[protein] + ADP + H(+)</text>
        <dbReference type="Rhea" id="RHEA:17989"/>
        <dbReference type="Rhea" id="RHEA-COMP:9863"/>
        <dbReference type="Rhea" id="RHEA-COMP:11604"/>
        <dbReference type="ChEBI" id="CHEBI:15378"/>
        <dbReference type="ChEBI" id="CHEBI:29999"/>
        <dbReference type="ChEBI" id="CHEBI:30616"/>
        <dbReference type="ChEBI" id="CHEBI:83421"/>
        <dbReference type="ChEBI" id="CHEBI:456216"/>
        <dbReference type="EC" id="2.7.11.1"/>
    </reaction>
</comment>
<dbReference type="FunFam" id="1.10.510.10:FF:001023">
    <property type="entry name" value="Os07g0541700 protein"/>
    <property type="match status" value="1"/>
</dbReference>
<feature type="compositionally biased region" description="Low complexity" evidence="9">
    <location>
        <begin position="218"/>
        <end position="242"/>
    </location>
</feature>
<keyword evidence="5" id="KW-0418">Kinase</keyword>
<evidence type="ECO:0000256" key="1">
    <source>
        <dbReference type="ARBA" id="ARBA00012513"/>
    </source>
</evidence>
<keyword evidence="2" id="KW-0723">Serine/threonine-protein kinase</keyword>
<sequence>SRLGWPSLSRIIEGLARGIHYLHEQHVVHRDVKPSNTLLDSEMNPKIVDFDCCFVLNANENETMDNYIVGTYGYMSPEYCACGIISVKIDVFSFGVTLLQTVSTMYVSSDSDSDLPSSIYRNTEVNQAVRKAWSAWEDGRMEGLFDTSLFDGSDQLMEVKRCTQVGLLCIQDERADRPPMADVLAMLHGELEMPTPKKPTWFKLSGEEESDEEESVEESPASPSNQCLASPSVLSDVSLSPR</sequence>
<evidence type="ECO:0000256" key="3">
    <source>
        <dbReference type="ARBA" id="ARBA00022679"/>
    </source>
</evidence>
<feature type="domain" description="Protein kinase" evidence="10">
    <location>
        <begin position="1"/>
        <end position="191"/>
    </location>
</feature>
<dbReference type="PROSITE" id="PS50011">
    <property type="entry name" value="PROTEIN_KINASE_DOM"/>
    <property type="match status" value="1"/>
</dbReference>
<evidence type="ECO:0000256" key="9">
    <source>
        <dbReference type="SAM" id="MobiDB-lite"/>
    </source>
</evidence>
<dbReference type="SMART" id="SM00220">
    <property type="entry name" value="S_TKc"/>
    <property type="match status" value="1"/>
</dbReference>
<dbReference type="Pfam" id="PF00069">
    <property type="entry name" value="Pkinase"/>
    <property type="match status" value="1"/>
</dbReference>
<feature type="non-terminal residue" evidence="11">
    <location>
        <position position="1"/>
    </location>
</feature>
<dbReference type="PROSITE" id="PS00108">
    <property type="entry name" value="PROTEIN_KINASE_ST"/>
    <property type="match status" value="1"/>
</dbReference>
<dbReference type="EC" id="2.7.11.1" evidence="1"/>
<evidence type="ECO:0000256" key="7">
    <source>
        <dbReference type="ARBA" id="ARBA00047899"/>
    </source>
</evidence>
<dbReference type="AlphaFoldDB" id="A0AAQ3SIQ8"/>
<comment type="catalytic activity">
    <reaction evidence="7">
        <text>L-threonyl-[protein] + ATP = O-phospho-L-threonyl-[protein] + ADP + H(+)</text>
        <dbReference type="Rhea" id="RHEA:46608"/>
        <dbReference type="Rhea" id="RHEA-COMP:11060"/>
        <dbReference type="Rhea" id="RHEA-COMP:11605"/>
        <dbReference type="ChEBI" id="CHEBI:15378"/>
        <dbReference type="ChEBI" id="CHEBI:30013"/>
        <dbReference type="ChEBI" id="CHEBI:30616"/>
        <dbReference type="ChEBI" id="CHEBI:61977"/>
        <dbReference type="ChEBI" id="CHEBI:456216"/>
        <dbReference type="EC" id="2.7.11.1"/>
    </reaction>
</comment>
<proteinExistence type="predicted"/>
<name>A0AAQ3SIQ8_PASNO</name>
<dbReference type="PANTHER" id="PTHR27006:SF601">
    <property type="entry name" value="PROTEIN KINASE DOMAIN-CONTAINING PROTEIN"/>
    <property type="match status" value="1"/>
</dbReference>
<keyword evidence="6" id="KW-0067">ATP-binding</keyword>
<organism evidence="11 12">
    <name type="scientific">Paspalum notatum var. saurae</name>
    <dbReference type="NCBI Taxonomy" id="547442"/>
    <lineage>
        <taxon>Eukaryota</taxon>
        <taxon>Viridiplantae</taxon>
        <taxon>Streptophyta</taxon>
        <taxon>Embryophyta</taxon>
        <taxon>Tracheophyta</taxon>
        <taxon>Spermatophyta</taxon>
        <taxon>Magnoliopsida</taxon>
        <taxon>Liliopsida</taxon>
        <taxon>Poales</taxon>
        <taxon>Poaceae</taxon>
        <taxon>PACMAD clade</taxon>
        <taxon>Panicoideae</taxon>
        <taxon>Andropogonodae</taxon>
        <taxon>Paspaleae</taxon>
        <taxon>Paspalinae</taxon>
        <taxon>Paspalum</taxon>
    </lineage>
</organism>
<dbReference type="SUPFAM" id="SSF56112">
    <property type="entry name" value="Protein kinase-like (PK-like)"/>
    <property type="match status" value="1"/>
</dbReference>
<dbReference type="PANTHER" id="PTHR27006">
    <property type="entry name" value="PROMASTIGOTE SURFACE ANTIGEN PROTEIN PSA"/>
    <property type="match status" value="1"/>
</dbReference>
<evidence type="ECO:0000313" key="12">
    <source>
        <dbReference type="Proteomes" id="UP001341281"/>
    </source>
</evidence>
<keyword evidence="4" id="KW-0547">Nucleotide-binding</keyword>
<dbReference type="Proteomes" id="UP001341281">
    <property type="component" value="Chromosome 01"/>
</dbReference>
<feature type="region of interest" description="Disordered" evidence="9">
    <location>
        <begin position="195"/>
        <end position="242"/>
    </location>
</feature>
<evidence type="ECO:0000256" key="5">
    <source>
        <dbReference type="ARBA" id="ARBA00022777"/>
    </source>
</evidence>
<evidence type="ECO:0000256" key="4">
    <source>
        <dbReference type="ARBA" id="ARBA00022741"/>
    </source>
</evidence>
<dbReference type="InterPro" id="IPR011009">
    <property type="entry name" value="Kinase-like_dom_sf"/>
</dbReference>
<dbReference type="GO" id="GO:0004674">
    <property type="term" value="F:protein serine/threonine kinase activity"/>
    <property type="evidence" value="ECO:0007669"/>
    <property type="project" value="UniProtKB-KW"/>
</dbReference>
<evidence type="ECO:0000259" key="10">
    <source>
        <dbReference type="PROSITE" id="PS50011"/>
    </source>
</evidence>
<evidence type="ECO:0000256" key="8">
    <source>
        <dbReference type="ARBA" id="ARBA00048679"/>
    </source>
</evidence>
<dbReference type="InterPro" id="IPR000719">
    <property type="entry name" value="Prot_kinase_dom"/>
</dbReference>
<evidence type="ECO:0000256" key="2">
    <source>
        <dbReference type="ARBA" id="ARBA00022527"/>
    </source>
</evidence>
<reference evidence="11 12" key="1">
    <citation type="submission" date="2024-02" db="EMBL/GenBank/DDBJ databases">
        <title>High-quality chromosome-scale genome assembly of Pensacola bahiagrass (Paspalum notatum Flugge var. saurae).</title>
        <authorList>
            <person name="Vega J.M."/>
            <person name="Podio M."/>
            <person name="Orjuela J."/>
            <person name="Siena L.A."/>
            <person name="Pessino S.C."/>
            <person name="Combes M.C."/>
            <person name="Mariac C."/>
            <person name="Albertini E."/>
            <person name="Pupilli F."/>
            <person name="Ortiz J.P.A."/>
            <person name="Leblanc O."/>
        </authorList>
    </citation>
    <scope>NUCLEOTIDE SEQUENCE [LARGE SCALE GENOMIC DNA]</scope>
    <source>
        <strain evidence="11">R1</strain>
        <tissue evidence="11">Leaf</tissue>
    </source>
</reference>